<feature type="transmembrane region" description="Helical" evidence="1">
    <location>
        <begin position="16"/>
        <end position="35"/>
    </location>
</feature>
<sequence length="51" mass="5654">MPIPMPFALPLPRSCFAGFCSSACSSLVFLIDVLLRRIRANDKQMANKQPT</sequence>
<dbReference type="AlphaFoldDB" id="A0A3N4JEN1"/>
<evidence type="ECO:0000256" key="1">
    <source>
        <dbReference type="SAM" id="Phobius"/>
    </source>
</evidence>
<gene>
    <name evidence="2" type="ORF">L873DRAFT_1817908</name>
</gene>
<organism evidence="2 3">
    <name type="scientific">Choiromyces venosus 120613-1</name>
    <dbReference type="NCBI Taxonomy" id="1336337"/>
    <lineage>
        <taxon>Eukaryota</taxon>
        <taxon>Fungi</taxon>
        <taxon>Dikarya</taxon>
        <taxon>Ascomycota</taxon>
        <taxon>Pezizomycotina</taxon>
        <taxon>Pezizomycetes</taxon>
        <taxon>Pezizales</taxon>
        <taxon>Tuberaceae</taxon>
        <taxon>Choiromyces</taxon>
    </lineage>
</organism>
<accession>A0A3N4JEN1</accession>
<protein>
    <submittedName>
        <fullName evidence="2">Uncharacterized protein</fullName>
    </submittedName>
</protein>
<keyword evidence="1" id="KW-0472">Membrane</keyword>
<reference evidence="2 3" key="1">
    <citation type="journal article" date="2018" name="Nat. Ecol. Evol.">
        <title>Pezizomycetes genomes reveal the molecular basis of ectomycorrhizal truffle lifestyle.</title>
        <authorList>
            <person name="Murat C."/>
            <person name="Payen T."/>
            <person name="Noel B."/>
            <person name="Kuo A."/>
            <person name="Morin E."/>
            <person name="Chen J."/>
            <person name="Kohler A."/>
            <person name="Krizsan K."/>
            <person name="Balestrini R."/>
            <person name="Da Silva C."/>
            <person name="Montanini B."/>
            <person name="Hainaut M."/>
            <person name="Levati E."/>
            <person name="Barry K.W."/>
            <person name="Belfiori B."/>
            <person name="Cichocki N."/>
            <person name="Clum A."/>
            <person name="Dockter R.B."/>
            <person name="Fauchery L."/>
            <person name="Guy J."/>
            <person name="Iotti M."/>
            <person name="Le Tacon F."/>
            <person name="Lindquist E.A."/>
            <person name="Lipzen A."/>
            <person name="Malagnac F."/>
            <person name="Mello A."/>
            <person name="Molinier V."/>
            <person name="Miyauchi S."/>
            <person name="Poulain J."/>
            <person name="Riccioni C."/>
            <person name="Rubini A."/>
            <person name="Sitrit Y."/>
            <person name="Splivallo R."/>
            <person name="Traeger S."/>
            <person name="Wang M."/>
            <person name="Zifcakova L."/>
            <person name="Wipf D."/>
            <person name="Zambonelli A."/>
            <person name="Paolocci F."/>
            <person name="Nowrousian M."/>
            <person name="Ottonello S."/>
            <person name="Baldrian P."/>
            <person name="Spatafora J.W."/>
            <person name="Henrissat B."/>
            <person name="Nagy L.G."/>
            <person name="Aury J.M."/>
            <person name="Wincker P."/>
            <person name="Grigoriev I.V."/>
            <person name="Bonfante P."/>
            <person name="Martin F.M."/>
        </authorList>
    </citation>
    <scope>NUCLEOTIDE SEQUENCE [LARGE SCALE GENOMIC DNA]</scope>
    <source>
        <strain evidence="2 3">120613-1</strain>
    </source>
</reference>
<dbReference type="EMBL" id="ML120477">
    <property type="protein sequence ID" value="RPA92264.1"/>
    <property type="molecule type" value="Genomic_DNA"/>
</dbReference>
<keyword evidence="1" id="KW-0812">Transmembrane</keyword>
<name>A0A3N4JEN1_9PEZI</name>
<keyword evidence="1" id="KW-1133">Transmembrane helix</keyword>
<evidence type="ECO:0000313" key="2">
    <source>
        <dbReference type="EMBL" id="RPA92264.1"/>
    </source>
</evidence>
<keyword evidence="3" id="KW-1185">Reference proteome</keyword>
<proteinExistence type="predicted"/>
<evidence type="ECO:0000313" key="3">
    <source>
        <dbReference type="Proteomes" id="UP000276215"/>
    </source>
</evidence>
<dbReference type="Proteomes" id="UP000276215">
    <property type="component" value="Unassembled WGS sequence"/>
</dbReference>